<proteinExistence type="predicted"/>
<dbReference type="RefSeq" id="XP_030999057.1">
    <property type="nucleotide sequence ID" value="XM_031134987.1"/>
</dbReference>
<name>A0A507BDH4_9PEZI</name>
<protein>
    <submittedName>
        <fullName evidence="2">Uncharacterized protein</fullName>
    </submittedName>
</protein>
<evidence type="ECO:0000256" key="1">
    <source>
        <dbReference type="SAM" id="MobiDB-lite"/>
    </source>
</evidence>
<feature type="compositionally biased region" description="Low complexity" evidence="1">
    <location>
        <begin position="459"/>
        <end position="471"/>
    </location>
</feature>
<dbReference type="InParanoid" id="A0A507BDH4"/>
<reference evidence="2 3" key="1">
    <citation type="submission" date="2019-06" db="EMBL/GenBank/DDBJ databases">
        <title>Draft genome sequence of the filamentous fungus Phialemoniopsis curvata isolated from diesel fuel.</title>
        <authorList>
            <person name="Varaljay V.A."/>
            <person name="Lyon W.J."/>
            <person name="Crouch A.L."/>
            <person name="Drake C.E."/>
            <person name="Hollomon J.M."/>
            <person name="Nadeau L.J."/>
            <person name="Nunn H.S."/>
            <person name="Stevenson B.S."/>
            <person name="Bojanowski C.L."/>
            <person name="Crookes-Goodson W.J."/>
        </authorList>
    </citation>
    <scope>NUCLEOTIDE SEQUENCE [LARGE SCALE GENOMIC DNA]</scope>
    <source>
        <strain evidence="2 3">D216</strain>
    </source>
</reference>
<dbReference type="Proteomes" id="UP000319257">
    <property type="component" value="Unassembled WGS sequence"/>
</dbReference>
<evidence type="ECO:0000313" key="2">
    <source>
        <dbReference type="EMBL" id="TPX17346.1"/>
    </source>
</evidence>
<comment type="caution">
    <text evidence="2">The sequence shown here is derived from an EMBL/GenBank/DDBJ whole genome shotgun (WGS) entry which is preliminary data.</text>
</comment>
<feature type="compositionally biased region" description="Polar residues" evidence="1">
    <location>
        <begin position="54"/>
        <end position="63"/>
    </location>
</feature>
<feature type="compositionally biased region" description="Polar residues" evidence="1">
    <location>
        <begin position="1"/>
        <end position="22"/>
    </location>
</feature>
<dbReference type="AlphaFoldDB" id="A0A507BDH4"/>
<dbReference type="EMBL" id="SKBQ01000142">
    <property type="protein sequence ID" value="TPX17346.1"/>
    <property type="molecule type" value="Genomic_DNA"/>
</dbReference>
<dbReference type="GeneID" id="41979622"/>
<feature type="region of interest" description="Disordered" evidence="1">
    <location>
        <begin position="1"/>
        <end position="76"/>
    </location>
</feature>
<feature type="region of interest" description="Disordered" evidence="1">
    <location>
        <begin position="414"/>
        <end position="489"/>
    </location>
</feature>
<organism evidence="2 3">
    <name type="scientific">Thyridium curvatum</name>
    <dbReference type="NCBI Taxonomy" id="1093900"/>
    <lineage>
        <taxon>Eukaryota</taxon>
        <taxon>Fungi</taxon>
        <taxon>Dikarya</taxon>
        <taxon>Ascomycota</taxon>
        <taxon>Pezizomycotina</taxon>
        <taxon>Sordariomycetes</taxon>
        <taxon>Sordariomycetidae</taxon>
        <taxon>Thyridiales</taxon>
        <taxon>Thyridiaceae</taxon>
        <taxon>Thyridium</taxon>
    </lineage>
</organism>
<keyword evidence="3" id="KW-1185">Reference proteome</keyword>
<gene>
    <name evidence="2" type="ORF">E0L32_012175</name>
</gene>
<evidence type="ECO:0000313" key="3">
    <source>
        <dbReference type="Proteomes" id="UP000319257"/>
    </source>
</evidence>
<sequence length="489" mass="54155">MSDQPQTKRVAQSSAAQDQESGARQGDPKDSTDSQAVLSDDIDVPSVKDPISDSKPNQGSAGSNAAPDLGSSEESEKIISEMPLLSGEDTTTLMLSNDDWKYIHETDYFKFSSDSSANERRLDYATSERNIEGAEWDSLCKAVGWISFNMNSVKWEDLSQRSQDYISSWANQPQKYIGREHGRELEKAWVWNILWDHLFSPDCAERWHGEPWASYGRVLRDLEGHLERDDNCLARTFQTWRTLSMRMLYPLHGVHSDVQRLVAVLKRELSEVLPVPLRPTVAGKLQGVAHLAVRVDLILQVQRYRSVMHMGLPTTGQRFGFAYSSHGLEIGLKDVEEERPVQFPSAPLMVATPSLLEPHELRGRNVDFVCQPGVRFYGRVLSRSAENRFLPNEELWHCFDKLRCRYTMKVCVDDGSPDKGGKDEQLDEADGGDGGKDEQLDEAAGGSGGGDDDDGNDVGEGTSASASASEGGTPGRDDIDKGAEIAAAE</sequence>
<dbReference type="OrthoDB" id="5130600at2759"/>
<accession>A0A507BDH4</accession>